<gene>
    <name evidence="3" type="ORF">PHMEG_00035694</name>
</gene>
<keyword evidence="2" id="KW-0732">Signal</keyword>
<dbReference type="AlphaFoldDB" id="A0A225UNG8"/>
<sequence>MSVELSMFRHKILIAFFASTLPPSVGDIVYPTFRDATFAIGYLEDNQEWSHGLSEAGAEKIPYPLCQIFAIVFAIVLVYSLPTRADKV</sequence>
<feature type="transmembrane region" description="Helical" evidence="1">
    <location>
        <begin position="61"/>
        <end position="81"/>
    </location>
</feature>
<protein>
    <submittedName>
        <fullName evidence="3">Helitron helicase</fullName>
    </submittedName>
</protein>
<keyword evidence="1" id="KW-0472">Membrane</keyword>
<keyword evidence="3" id="KW-0547">Nucleotide-binding</keyword>
<accession>A0A225UNG8</accession>
<feature type="signal peptide" evidence="2">
    <location>
        <begin position="1"/>
        <end position="26"/>
    </location>
</feature>
<reference evidence="4" key="1">
    <citation type="submission" date="2017-03" db="EMBL/GenBank/DDBJ databases">
        <title>Phytopthora megakarya and P. palmivora, two closely related causual agents of cacao black pod achieved similar genome size and gene model numbers by different mechanisms.</title>
        <authorList>
            <person name="Ali S."/>
            <person name="Shao J."/>
            <person name="Larry D.J."/>
            <person name="Kronmiller B."/>
            <person name="Shen D."/>
            <person name="Strem M.D."/>
            <person name="Melnick R.L."/>
            <person name="Guiltinan M.J."/>
            <person name="Tyler B.M."/>
            <person name="Meinhardt L.W."/>
            <person name="Bailey B.A."/>
        </authorList>
    </citation>
    <scope>NUCLEOTIDE SEQUENCE [LARGE SCALE GENOMIC DNA]</scope>
    <source>
        <strain evidence="4">zdho120</strain>
    </source>
</reference>
<evidence type="ECO:0000313" key="3">
    <source>
        <dbReference type="EMBL" id="OWY94543.1"/>
    </source>
</evidence>
<organism evidence="3 4">
    <name type="scientific">Phytophthora megakarya</name>
    <dbReference type="NCBI Taxonomy" id="4795"/>
    <lineage>
        <taxon>Eukaryota</taxon>
        <taxon>Sar</taxon>
        <taxon>Stramenopiles</taxon>
        <taxon>Oomycota</taxon>
        <taxon>Peronosporomycetes</taxon>
        <taxon>Peronosporales</taxon>
        <taxon>Peronosporaceae</taxon>
        <taxon>Phytophthora</taxon>
    </lineage>
</organism>
<evidence type="ECO:0000256" key="2">
    <source>
        <dbReference type="SAM" id="SignalP"/>
    </source>
</evidence>
<comment type="caution">
    <text evidence="3">The sequence shown here is derived from an EMBL/GenBank/DDBJ whole genome shotgun (WGS) entry which is preliminary data.</text>
</comment>
<proteinExistence type="predicted"/>
<keyword evidence="3" id="KW-0067">ATP-binding</keyword>
<keyword evidence="3" id="KW-0347">Helicase</keyword>
<evidence type="ECO:0000256" key="1">
    <source>
        <dbReference type="SAM" id="Phobius"/>
    </source>
</evidence>
<evidence type="ECO:0000313" key="4">
    <source>
        <dbReference type="Proteomes" id="UP000198211"/>
    </source>
</evidence>
<keyword evidence="1" id="KW-1133">Transmembrane helix</keyword>
<name>A0A225UNG8_9STRA</name>
<keyword evidence="1" id="KW-0812">Transmembrane</keyword>
<dbReference type="EMBL" id="NBNE01014204">
    <property type="protein sequence ID" value="OWY94543.1"/>
    <property type="molecule type" value="Genomic_DNA"/>
</dbReference>
<keyword evidence="3" id="KW-0378">Hydrolase</keyword>
<keyword evidence="4" id="KW-1185">Reference proteome</keyword>
<dbReference type="GO" id="GO:0004386">
    <property type="term" value="F:helicase activity"/>
    <property type="evidence" value="ECO:0007669"/>
    <property type="project" value="UniProtKB-KW"/>
</dbReference>
<dbReference type="Proteomes" id="UP000198211">
    <property type="component" value="Unassembled WGS sequence"/>
</dbReference>
<feature type="chain" id="PRO_5012217615" evidence="2">
    <location>
        <begin position="27"/>
        <end position="88"/>
    </location>
</feature>